<dbReference type="AlphaFoldDB" id="A0A1I3ELJ5"/>
<dbReference type="Proteomes" id="UP000199040">
    <property type="component" value="Unassembled WGS sequence"/>
</dbReference>
<accession>A0A1I3ELJ5</accession>
<evidence type="ECO:0000256" key="1">
    <source>
        <dbReference type="SAM" id="SignalP"/>
    </source>
</evidence>
<dbReference type="EMBL" id="FOPY01000014">
    <property type="protein sequence ID" value="SFH99849.1"/>
    <property type="molecule type" value="Genomic_DNA"/>
</dbReference>
<dbReference type="STRING" id="442341.SAMN04487959_11439"/>
<dbReference type="RefSeq" id="WP_143097606.1">
    <property type="nucleotide sequence ID" value="NZ_FOPY01000014.1"/>
</dbReference>
<sequence>MGKIKFRFTLACFTCLASMGSYGSPVDLVTDQANALANGNAGTQGVVMDAGQRPFQLTPNNGYVGLKTRLDIASLYTSYEYGGQNVRQVVKAVVDWGDGSSPSTAKPGEPIYHTYGHRSDRGSITPDGSIVYTGRISFVTYSGDVFTEQFKYSMWNDYLNSLVPGGRVLPNSLLPNVNGADGRAKLPSGFFDRNSQ</sequence>
<feature type="signal peptide" evidence="1">
    <location>
        <begin position="1"/>
        <end position="23"/>
    </location>
</feature>
<proteinExistence type="predicted"/>
<protein>
    <submittedName>
        <fullName evidence="2">Uncharacterized protein</fullName>
    </submittedName>
</protein>
<name>A0A1I3ELJ5_9GAMM</name>
<organism evidence="2 3">
    <name type="scientific">Modicisalibacter xianhensis</name>
    <dbReference type="NCBI Taxonomy" id="442341"/>
    <lineage>
        <taxon>Bacteria</taxon>
        <taxon>Pseudomonadati</taxon>
        <taxon>Pseudomonadota</taxon>
        <taxon>Gammaproteobacteria</taxon>
        <taxon>Oceanospirillales</taxon>
        <taxon>Halomonadaceae</taxon>
        <taxon>Modicisalibacter</taxon>
    </lineage>
</organism>
<reference evidence="2 3" key="1">
    <citation type="submission" date="2016-10" db="EMBL/GenBank/DDBJ databases">
        <authorList>
            <person name="de Groot N.N."/>
        </authorList>
    </citation>
    <scope>NUCLEOTIDE SEQUENCE [LARGE SCALE GENOMIC DNA]</scope>
    <source>
        <strain evidence="2 3">CGMCC 1.6848</strain>
    </source>
</reference>
<keyword evidence="3" id="KW-1185">Reference proteome</keyword>
<keyword evidence="1" id="KW-0732">Signal</keyword>
<gene>
    <name evidence="2" type="ORF">SAMN04487959_11439</name>
</gene>
<evidence type="ECO:0000313" key="2">
    <source>
        <dbReference type="EMBL" id="SFH99849.1"/>
    </source>
</evidence>
<evidence type="ECO:0000313" key="3">
    <source>
        <dbReference type="Proteomes" id="UP000199040"/>
    </source>
</evidence>
<feature type="chain" id="PRO_5011595188" evidence="1">
    <location>
        <begin position="24"/>
        <end position="196"/>
    </location>
</feature>